<protein>
    <submittedName>
        <fullName evidence="7">Gamma-glutamyl hydrolase</fullName>
    </submittedName>
</protein>
<gene>
    <name evidence="7" type="ORF">CR205_00095</name>
</gene>
<dbReference type="GO" id="GO:0006508">
    <property type="term" value="P:proteolysis"/>
    <property type="evidence" value="ECO:0007669"/>
    <property type="project" value="UniProtKB-KW"/>
</dbReference>
<evidence type="ECO:0000256" key="4">
    <source>
        <dbReference type="ARBA" id="ARBA00022807"/>
    </source>
</evidence>
<dbReference type="PANTHER" id="PTHR47053">
    <property type="entry name" value="MUREIN DD-ENDOPEPTIDASE MEPH-RELATED"/>
    <property type="match status" value="1"/>
</dbReference>
<dbReference type="Proteomes" id="UP000248066">
    <property type="component" value="Unassembled WGS sequence"/>
</dbReference>
<evidence type="ECO:0000259" key="6">
    <source>
        <dbReference type="PROSITE" id="PS51935"/>
    </source>
</evidence>
<dbReference type="EMBL" id="PDOF01000001">
    <property type="protein sequence ID" value="PYZ97047.1"/>
    <property type="molecule type" value="Genomic_DNA"/>
</dbReference>
<dbReference type="PROSITE" id="PS51935">
    <property type="entry name" value="NLPC_P60"/>
    <property type="match status" value="3"/>
</dbReference>
<keyword evidence="5" id="KW-1133">Transmembrane helix</keyword>
<feature type="domain" description="NlpC/P60" evidence="6">
    <location>
        <begin position="327"/>
        <end position="449"/>
    </location>
</feature>
<comment type="similarity">
    <text evidence="1">Belongs to the peptidase C40 family.</text>
</comment>
<evidence type="ECO:0000313" key="8">
    <source>
        <dbReference type="Proteomes" id="UP000248066"/>
    </source>
</evidence>
<evidence type="ECO:0000256" key="3">
    <source>
        <dbReference type="ARBA" id="ARBA00022801"/>
    </source>
</evidence>
<comment type="caution">
    <text evidence="7">The sequence shown here is derived from an EMBL/GenBank/DDBJ whole genome shotgun (WGS) entry which is preliminary data.</text>
</comment>
<evidence type="ECO:0000256" key="2">
    <source>
        <dbReference type="ARBA" id="ARBA00022670"/>
    </source>
</evidence>
<accession>A0A2W0H7F3</accession>
<organism evidence="7 8">
    <name type="scientific">Alteribacter lacisalsi</name>
    <dbReference type="NCBI Taxonomy" id="2045244"/>
    <lineage>
        <taxon>Bacteria</taxon>
        <taxon>Bacillati</taxon>
        <taxon>Bacillota</taxon>
        <taxon>Bacilli</taxon>
        <taxon>Bacillales</taxon>
        <taxon>Bacillaceae</taxon>
        <taxon>Alteribacter</taxon>
    </lineage>
</organism>
<keyword evidence="8" id="KW-1185">Reference proteome</keyword>
<evidence type="ECO:0000313" key="7">
    <source>
        <dbReference type="EMBL" id="PYZ97047.1"/>
    </source>
</evidence>
<dbReference type="PANTHER" id="PTHR47053:SF1">
    <property type="entry name" value="MUREIN DD-ENDOPEPTIDASE MEPH-RELATED"/>
    <property type="match status" value="1"/>
</dbReference>
<dbReference type="InterPro" id="IPR038765">
    <property type="entry name" value="Papain-like_cys_pep_sf"/>
</dbReference>
<evidence type="ECO:0000256" key="5">
    <source>
        <dbReference type="SAM" id="Phobius"/>
    </source>
</evidence>
<keyword evidence="4" id="KW-0788">Thiol protease</keyword>
<dbReference type="Pfam" id="PF00877">
    <property type="entry name" value="NLPC_P60"/>
    <property type="match status" value="3"/>
</dbReference>
<evidence type="ECO:0000256" key="1">
    <source>
        <dbReference type="ARBA" id="ARBA00007074"/>
    </source>
</evidence>
<proteinExistence type="inferred from homology"/>
<keyword evidence="3 7" id="KW-0378">Hydrolase</keyword>
<reference evidence="7 8" key="1">
    <citation type="submission" date="2017-10" db="EMBL/GenBank/DDBJ databases">
        <title>Bacillus sp. nov., a halophilic bacterium isolated from a Yangshapao Lake.</title>
        <authorList>
            <person name="Wang H."/>
        </authorList>
    </citation>
    <scope>NUCLEOTIDE SEQUENCE [LARGE SCALE GENOMIC DNA]</scope>
    <source>
        <strain evidence="7 8">YSP-3</strain>
    </source>
</reference>
<keyword evidence="5" id="KW-0812">Transmembrane</keyword>
<name>A0A2W0H7F3_9BACI</name>
<dbReference type="InterPro" id="IPR051202">
    <property type="entry name" value="Peptidase_C40"/>
</dbReference>
<keyword evidence="2" id="KW-0645">Protease</keyword>
<dbReference type="SUPFAM" id="SSF54001">
    <property type="entry name" value="Cysteine proteinases"/>
    <property type="match status" value="3"/>
</dbReference>
<dbReference type="Gene3D" id="3.90.1720.10">
    <property type="entry name" value="endopeptidase domain like (from Nostoc punctiforme)"/>
    <property type="match status" value="3"/>
</dbReference>
<feature type="transmembrane region" description="Helical" evidence="5">
    <location>
        <begin position="20"/>
        <end position="41"/>
    </location>
</feature>
<dbReference type="AlphaFoldDB" id="A0A2W0H7F3"/>
<dbReference type="GO" id="GO:0008234">
    <property type="term" value="F:cysteine-type peptidase activity"/>
    <property type="evidence" value="ECO:0007669"/>
    <property type="project" value="UniProtKB-KW"/>
</dbReference>
<sequence>MRKAVDRKTVNKINPKEMSAVKRSVIMDLLIIPVLIFSLLFSTGSKPEFMLSEDPETESEITAFWPIPSEHTTFSAIADKLIGTPAVSGRGRTPSEGFSSGGLVQYLYKEHSGILLSRKPSLQRELGKPVSEFQEGDLLFFNGDRGLISGVYLHDQEFITVTNEGVSLRNLRKDKYWRERFLEGRRLTDQESERLNPSFYSDIDHQAVREALSLLHRPYRLTGSKLSAFDCSFLVQHAFAEMNIYLPRMTYQQYERGEPVSLEEAEAGDVIYFSGTWQKGISHTGIYLGDRFFIHASGEEGETIISYLGRSWMDHFTGIRRFDSLAADTDIPQVREALPLIGTDYKKGGRSPKKGFSRSGFIHYVFKKSGISLPRSAKNQAEKGISVSLESAKTGDVLFFRTDSGTLIPALYIGNEAAIAVRMDEGVSAVDLQYSSFWNKNRLADIRRYN</sequence>
<dbReference type="InterPro" id="IPR000064">
    <property type="entry name" value="NLP_P60_dom"/>
</dbReference>
<feature type="domain" description="NlpC/P60" evidence="6">
    <location>
        <begin position="201"/>
        <end position="323"/>
    </location>
</feature>
<keyword evidence="5" id="KW-0472">Membrane</keyword>
<feature type="domain" description="NlpC/P60" evidence="6">
    <location>
        <begin position="67"/>
        <end position="188"/>
    </location>
</feature>